<gene>
    <name evidence="1" type="ORF">RRG08_003712</name>
</gene>
<organism evidence="1 2">
    <name type="scientific">Elysia crispata</name>
    <name type="common">lettuce slug</name>
    <dbReference type="NCBI Taxonomy" id="231223"/>
    <lineage>
        <taxon>Eukaryota</taxon>
        <taxon>Metazoa</taxon>
        <taxon>Spiralia</taxon>
        <taxon>Lophotrochozoa</taxon>
        <taxon>Mollusca</taxon>
        <taxon>Gastropoda</taxon>
        <taxon>Heterobranchia</taxon>
        <taxon>Euthyneura</taxon>
        <taxon>Panpulmonata</taxon>
        <taxon>Sacoglossa</taxon>
        <taxon>Placobranchoidea</taxon>
        <taxon>Plakobranchidae</taxon>
        <taxon>Elysia</taxon>
    </lineage>
</organism>
<protein>
    <submittedName>
        <fullName evidence="1">Uncharacterized protein</fullName>
    </submittedName>
</protein>
<evidence type="ECO:0000313" key="1">
    <source>
        <dbReference type="EMBL" id="KAK3794563.1"/>
    </source>
</evidence>
<proteinExistence type="predicted"/>
<dbReference type="EMBL" id="JAWDGP010001105">
    <property type="protein sequence ID" value="KAK3794563.1"/>
    <property type="molecule type" value="Genomic_DNA"/>
</dbReference>
<evidence type="ECO:0000313" key="2">
    <source>
        <dbReference type="Proteomes" id="UP001283361"/>
    </source>
</evidence>
<name>A0AAE1E6E8_9GAST</name>
<keyword evidence="2" id="KW-1185">Reference proteome</keyword>
<dbReference type="Proteomes" id="UP001283361">
    <property type="component" value="Unassembled WGS sequence"/>
</dbReference>
<comment type="caution">
    <text evidence="1">The sequence shown here is derived from an EMBL/GenBank/DDBJ whole genome shotgun (WGS) entry which is preliminary data.</text>
</comment>
<sequence>MVYITKDKGSRIEALLVGVDLTNGWLLSHEAGAARYCPALGLQSPRGVATSWPDNLKFLTQRGLVCSSSAGLGLLYPAMTQQIHQHTNKQNTQFYALKTGLSEFTLNHTRRWTAPCLGPR</sequence>
<accession>A0AAE1E6E8</accession>
<dbReference type="AlphaFoldDB" id="A0AAE1E6E8"/>
<reference evidence="1" key="1">
    <citation type="journal article" date="2023" name="G3 (Bethesda)">
        <title>A reference genome for the long-term kleptoplast-retaining sea slug Elysia crispata morphotype clarki.</title>
        <authorList>
            <person name="Eastman K.E."/>
            <person name="Pendleton A.L."/>
            <person name="Shaikh M.A."/>
            <person name="Suttiyut T."/>
            <person name="Ogas R."/>
            <person name="Tomko P."/>
            <person name="Gavelis G."/>
            <person name="Widhalm J.R."/>
            <person name="Wisecaver J.H."/>
        </authorList>
    </citation>
    <scope>NUCLEOTIDE SEQUENCE</scope>
    <source>
        <strain evidence="1">ECLA1</strain>
    </source>
</reference>